<evidence type="ECO:0000313" key="3">
    <source>
        <dbReference type="Proteomes" id="UP001341840"/>
    </source>
</evidence>
<dbReference type="Proteomes" id="UP001341840">
    <property type="component" value="Unassembled WGS sequence"/>
</dbReference>
<reference evidence="2 3" key="1">
    <citation type="journal article" date="2023" name="Plants (Basel)">
        <title>Bridging the Gap: Combining Genomics and Transcriptomics Approaches to Understand Stylosanthes scabra, an Orphan Legume from the Brazilian Caatinga.</title>
        <authorList>
            <person name="Ferreira-Neto J.R.C."/>
            <person name="da Silva M.D."/>
            <person name="Binneck E."/>
            <person name="de Melo N.F."/>
            <person name="da Silva R.H."/>
            <person name="de Melo A.L.T.M."/>
            <person name="Pandolfi V."/>
            <person name="Bustamante F.O."/>
            <person name="Brasileiro-Vidal A.C."/>
            <person name="Benko-Iseppon A.M."/>
        </authorList>
    </citation>
    <scope>NUCLEOTIDE SEQUENCE [LARGE SCALE GENOMIC DNA]</scope>
    <source>
        <tissue evidence="2">Leaves</tissue>
    </source>
</reference>
<sequence length="144" mass="15659">MEGSSPPRPPPSSRRPEANEPSLAAVRCRMRFHALPEDLTIIFVLPSRVQRARFRRRKPPHAPPKDGCAISLAPSPESSGTVGSEGLINDSDPSTAFNPCAFFLSNQLSPRGILIRAPGSTHQPGSTRQTRHVAIMFDSLARPD</sequence>
<accession>A0ABU6SWJ2</accession>
<gene>
    <name evidence="2" type="ORF">PIB30_089988</name>
</gene>
<proteinExistence type="predicted"/>
<name>A0ABU6SWJ2_9FABA</name>
<comment type="caution">
    <text evidence="2">The sequence shown here is derived from an EMBL/GenBank/DDBJ whole genome shotgun (WGS) entry which is preliminary data.</text>
</comment>
<protein>
    <submittedName>
        <fullName evidence="2">Uncharacterized protein</fullName>
    </submittedName>
</protein>
<organism evidence="2 3">
    <name type="scientific">Stylosanthes scabra</name>
    <dbReference type="NCBI Taxonomy" id="79078"/>
    <lineage>
        <taxon>Eukaryota</taxon>
        <taxon>Viridiplantae</taxon>
        <taxon>Streptophyta</taxon>
        <taxon>Embryophyta</taxon>
        <taxon>Tracheophyta</taxon>
        <taxon>Spermatophyta</taxon>
        <taxon>Magnoliopsida</taxon>
        <taxon>eudicotyledons</taxon>
        <taxon>Gunneridae</taxon>
        <taxon>Pentapetalae</taxon>
        <taxon>rosids</taxon>
        <taxon>fabids</taxon>
        <taxon>Fabales</taxon>
        <taxon>Fabaceae</taxon>
        <taxon>Papilionoideae</taxon>
        <taxon>50 kb inversion clade</taxon>
        <taxon>dalbergioids sensu lato</taxon>
        <taxon>Dalbergieae</taxon>
        <taxon>Pterocarpus clade</taxon>
        <taxon>Stylosanthes</taxon>
    </lineage>
</organism>
<feature type="region of interest" description="Disordered" evidence="1">
    <location>
        <begin position="54"/>
        <end position="91"/>
    </location>
</feature>
<evidence type="ECO:0000313" key="2">
    <source>
        <dbReference type="EMBL" id="MED6140108.1"/>
    </source>
</evidence>
<dbReference type="EMBL" id="JASCZI010062126">
    <property type="protein sequence ID" value="MED6140108.1"/>
    <property type="molecule type" value="Genomic_DNA"/>
</dbReference>
<feature type="region of interest" description="Disordered" evidence="1">
    <location>
        <begin position="1"/>
        <end position="22"/>
    </location>
</feature>
<evidence type="ECO:0000256" key="1">
    <source>
        <dbReference type="SAM" id="MobiDB-lite"/>
    </source>
</evidence>
<keyword evidence="3" id="KW-1185">Reference proteome</keyword>
<feature type="compositionally biased region" description="Pro residues" evidence="1">
    <location>
        <begin position="1"/>
        <end position="13"/>
    </location>
</feature>